<dbReference type="InterPro" id="IPR013783">
    <property type="entry name" value="Ig-like_fold"/>
</dbReference>
<feature type="region of interest" description="Disordered" evidence="1">
    <location>
        <begin position="125"/>
        <end position="166"/>
    </location>
</feature>
<feature type="region of interest" description="Disordered" evidence="1">
    <location>
        <begin position="244"/>
        <end position="302"/>
    </location>
</feature>
<sequence length="302" mass="30811">MQNGTHVPKTRPAVILLLAVILAAVAALSLHTGSATYAQTAAVSTPTAPHLTARSAGANTIELSWTEVPGAARYELHRQEADAPGWQQLDGGNLRVTSFTDGGLTPGVTYQYAVRAIDANGEPLGPWSNFPKETASGSGASTPVPTSTPTVTPAQTATATATASTVTAPRLSARDAGANTIELSWTEVPGAARYELHRQEADAPGWQQLDGGALRGTSFTDRGLTPGVTYQYALRAIDGNGEPLGPWSNFPKETASGSGASTPVPTSTPTVTPAQTATATATASTATASTVTAPHLTARDAG</sequence>
<dbReference type="SMART" id="SM00060">
    <property type="entry name" value="FN3"/>
    <property type="match status" value="2"/>
</dbReference>
<dbReference type="PROSITE" id="PS50853">
    <property type="entry name" value="FN3"/>
    <property type="match status" value="2"/>
</dbReference>
<dbReference type="Gene3D" id="2.60.40.10">
    <property type="entry name" value="Immunoglobulins"/>
    <property type="match status" value="2"/>
</dbReference>
<proteinExistence type="predicted"/>
<dbReference type="SUPFAM" id="SSF49265">
    <property type="entry name" value="Fibronectin type III"/>
    <property type="match status" value="1"/>
</dbReference>
<keyword evidence="2" id="KW-0732">Signal</keyword>
<accession>A0A6B0YVK9</accession>
<feature type="domain" description="Fibronectin type-III" evidence="3">
    <location>
        <begin position="165"/>
        <end position="258"/>
    </location>
</feature>
<feature type="domain" description="Fibronectin type-III" evidence="3">
    <location>
        <begin position="45"/>
        <end position="138"/>
    </location>
</feature>
<comment type="caution">
    <text evidence="4">The sequence shown here is derived from an EMBL/GenBank/DDBJ whole genome shotgun (WGS) entry which is preliminary data.</text>
</comment>
<gene>
    <name evidence="4" type="ORF">F4Y42_14540</name>
</gene>
<name>A0A6B0YVK9_9CHLR</name>
<dbReference type="InterPro" id="IPR036116">
    <property type="entry name" value="FN3_sf"/>
</dbReference>
<evidence type="ECO:0000259" key="3">
    <source>
        <dbReference type="PROSITE" id="PS50853"/>
    </source>
</evidence>
<dbReference type="EMBL" id="VXRG01000120">
    <property type="protein sequence ID" value="MXY94657.1"/>
    <property type="molecule type" value="Genomic_DNA"/>
</dbReference>
<dbReference type="CDD" id="cd00063">
    <property type="entry name" value="FN3"/>
    <property type="match status" value="2"/>
</dbReference>
<feature type="non-terminal residue" evidence="4">
    <location>
        <position position="302"/>
    </location>
</feature>
<feature type="signal peptide" evidence="2">
    <location>
        <begin position="1"/>
        <end position="37"/>
    </location>
</feature>
<dbReference type="InterPro" id="IPR003961">
    <property type="entry name" value="FN3_dom"/>
</dbReference>
<feature type="compositionally biased region" description="Low complexity" evidence="1">
    <location>
        <begin position="260"/>
        <end position="294"/>
    </location>
</feature>
<feature type="chain" id="PRO_5025451405" evidence="2">
    <location>
        <begin position="38"/>
        <end position="302"/>
    </location>
</feature>
<organism evidence="4">
    <name type="scientific">Caldilineaceae bacterium SB0664_bin_27</name>
    <dbReference type="NCBI Taxonomy" id="2605260"/>
    <lineage>
        <taxon>Bacteria</taxon>
        <taxon>Bacillati</taxon>
        <taxon>Chloroflexota</taxon>
        <taxon>Caldilineae</taxon>
        <taxon>Caldilineales</taxon>
        <taxon>Caldilineaceae</taxon>
    </lineage>
</organism>
<evidence type="ECO:0000313" key="4">
    <source>
        <dbReference type="EMBL" id="MXY94657.1"/>
    </source>
</evidence>
<evidence type="ECO:0000256" key="1">
    <source>
        <dbReference type="SAM" id="MobiDB-lite"/>
    </source>
</evidence>
<reference evidence="4" key="1">
    <citation type="submission" date="2019-09" db="EMBL/GenBank/DDBJ databases">
        <title>Characterisation of the sponge microbiome using genome-centric metagenomics.</title>
        <authorList>
            <person name="Engelberts J.P."/>
            <person name="Robbins S.J."/>
            <person name="De Goeij J.M."/>
            <person name="Aranda M."/>
            <person name="Bell S.C."/>
            <person name="Webster N.S."/>
        </authorList>
    </citation>
    <scope>NUCLEOTIDE SEQUENCE</scope>
    <source>
        <strain evidence="4">SB0664_bin_27</strain>
    </source>
</reference>
<feature type="compositionally biased region" description="Low complexity" evidence="1">
    <location>
        <begin position="140"/>
        <end position="166"/>
    </location>
</feature>
<protein>
    <submittedName>
        <fullName evidence="4">Fibronectin type III domain-containing protein</fullName>
    </submittedName>
</protein>
<dbReference type="Pfam" id="PF00041">
    <property type="entry name" value="fn3"/>
    <property type="match status" value="2"/>
</dbReference>
<dbReference type="AlphaFoldDB" id="A0A6B0YVK9"/>
<evidence type="ECO:0000256" key="2">
    <source>
        <dbReference type="SAM" id="SignalP"/>
    </source>
</evidence>